<dbReference type="InterPro" id="IPR035093">
    <property type="entry name" value="RelE/ParE_toxin_dom_sf"/>
</dbReference>
<gene>
    <name evidence="2" type="ORF">AB0756_28515</name>
</gene>
<sequence length="90" mass="10622">MSRYRISTQAMQDLENIWNYVAKYSPQVADNLFDKLREKFPKLAKFPQLGQQRFNLAPSLRSFPVEVTSFFTVPQTKGLRLCVFFVDRRT</sequence>
<name>A0ABW8XHI2_9CYAN</name>
<dbReference type="EMBL" id="JBFPMW010000011">
    <property type="protein sequence ID" value="MFL9820997.1"/>
    <property type="molecule type" value="Genomic_DNA"/>
</dbReference>
<evidence type="ECO:0000313" key="2">
    <source>
        <dbReference type="EMBL" id="MFL9820997.1"/>
    </source>
</evidence>
<dbReference type="Proteomes" id="UP001629223">
    <property type="component" value="Unassembled WGS sequence"/>
</dbReference>
<organism evidence="2 3">
    <name type="scientific">Tolypothrix campylonemoides VB511288_2</name>
    <dbReference type="NCBI Taxonomy" id="3232311"/>
    <lineage>
        <taxon>Bacteria</taxon>
        <taxon>Bacillati</taxon>
        <taxon>Cyanobacteriota</taxon>
        <taxon>Cyanophyceae</taxon>
        <taxon>Nostocales</taxon>
        <taxon>Tolypothrichaceae</taxon>
        <taxon>Tolypothrix</taxon>
    </lineage>
</organism>
<dbReference type="Gene3D" id="3.30.2310.20">
    <property type="entry name" value="RelE-like"/>
    <property type="match status" value="1"/>
</dbReference>
<accession>A0ABW8XHI2</accession>
<evidence type="ECO:0000256" key="1">
    <source>
        <dbReference type="ARBA" id="ARBA00022649"/>
    </source>
</evidence>
<evidence type="ECO:0000313" key="3">
    <source>
        <dbReference type="Proteomes" id="UP001629223"/>
    </source>
</evidence>
<protein>
    <submittedName>
        <fullName evidence="2">Type II toxin-antitoxin system RelE/ParE family toxin</fullName>
    </submittedName>
</protein>
<dbReference type="Pfam" id="PF05016">
    <property type="entry name" value="ParE_toxin"/>
    <property type="match status" value="1"/>
</dbReference>
<comment type="caution">
    <text evidence="2">The sequence shown here is derived from an EMBL/GenBank/DDBJ whole genome shotgun (WGS) entry which is preliminary data.</text>
</comment>
<proteinExistence type="predicted"/>
<reference evidence="2 3" key="1">
    <citation type="submission" date="2024-07" db="EMBL/GenBank/DDBJ databases">
        <authorList>
            <person name="Tripathy S."/>
        </authorList>
    </citation>
    <scope>NUCLEOTIDE SEQUENCE [LARGE SCALE GENOMIC DNA]</scope>
    <source>
        <strain evidence="2 3">VB511288_2</strain>
    </source>
</reference>
<dbReference type="InterPro" id="IPR007712">
    <property type="entry name" value="RelE/ParE_toxin"/>
</dbReference>
<keyword evidence="1" id="KW-1277">Toxin-antitoxin system</keyword>
<keyword evidence="3" id="KW-1185">Reference proteome</keyword>